<dbReference type="EMBL" id="CP133616">
    <property type="protein sequence ID" value="WMV29610.1"/>
    <property type="molecule type" value="Genomic_DNA"/>
</dbReference>
<protein>
    <submittedName>
        <fullName evidence="2">Uncharacterized protein</fullName>
    </submittedName>
</protein>
<organism evidence="2 3">
    <name type="scientific">Solanum verrucosum</name>
    <dbReference type="NCBI Taxonomy" id="315347"/>
    <lineage>
        <taxon>Eukaryota</taxon>
        <taxon>Viridiplantae</taxon>
        <taxon>Streptophyta</taxon>
        <taxon>Embryophyta</taxon>
        <taxon>Tracheophyta</taxon>
        <taxon>Spermatophyta</taxon>
        <taxon>Magnoliopsida</taxon>
        <taxon>eudicotyledons</taxon>
        <taxon>Gunneridae</taxon>
        <taxon>Pentapetalae</taxon>
        <taxon>asterids</taxon>
        <taxon>lamiids</taxon>
        <taxon>Solanales</taxon>
        <taxon>Solanaceae</taxon>
        <taxon>Solanoideae</taxon>
        <taxon>Solaneae</taxon>
        <taxon>Solanum</taxon>
    </lineage>
</organism>
<feature type="compositionally biased region" description="Basic and acidic residues" evidence="1">
    <location>
        <begin position="12"/>
        <end position="23"/>
    </location>
</feature>
<accession>A0AAF0QYW3</accession>
<feature type="non-terminal residue" evidence="2">
    <location>
        <position position="1"/>
    </location>
</feature>
<sequence>EIQAKNVAPGKKVKDPTTRATKGRETSYYRVTCMVCIMEEECHMMISRICLDEV</sequence>
<evidence type="ECO:0000313" key="2">
    <source>
        <dbReference type="EMBL" id="WMV29610.1"/>
    </source>
</evidence>
<dbReference type="Proteomes" id="UP001234989">
    <property type="component" value="Chromosome 5"/>
</dbReference>
<keyword evidence="3" id="KW-1185">Reference proteome</keyword>
<evidence type="ECO:0000256" key="1">
    <source>
        <dbReference type="SAM" id="MobiDB-lite"/>
    </source>
</evidence>
<reference evidence="2" key="1">
    <citation type="submission" date="2023-08" db="EMBL/GenBank/DDBJ databases">
        <title>A de novo genome assembly of Solanum verrucosum Schlechtendal, a Mexican diploid species geographically isolated from the other diploid A-genome species in potato relatives.</title>
        <authorList>
            <person name="Hosaka K."/>
        </authorList>
    </citation>
    <scope>NUCLEOTIDE SEQUENCE</scope>
    <source>
        <tissue evidence="2">Young leaves</tissue>
    </source>
</reference>
<feature type="region of interest" description="Disordered" evidence="1">
    <location>
        <begin position="1"/>
        <end position="23"/>
    </location>
</feature>
<gene>
    <name evidence="2" type="ORF">MTR67_022995</name>
</gene>
<evidence type="ECO:0000313" key="3">
    <source>
        <dbReference type="Proteomes" id="UP001234989"/>
    </source>
</evidence>
<dbReference type="AlphaFoldDB" id="A0AAF0QYW3"/>
<name>A0AAF0QYW3_SOLVR</name>
<proteinExistence type="predicted"/>